<evidence type="ECO:0000256" key="8">
    <source>
        <dbReference type="ARBA" id="ARBA00023014"/>
    </source>
</evidence>
<gene>
    <name evidence="12" type="ORF">GURASL_21180</name>
</gene>
<keyword evidence="12" id="KW-0540">Nuclease</keyword>
<dbReference type="Proteomes" id="UP001317705">
    <property type="component" value="Chromosome"/>
</dbReference>
<dbReference type="InterPro" id="IPR003265">
    <property type="entry name" value="HhH-GPD_domain"/>
</dbReference>
<evidence type="ECO:0000313" key="12">
    <source>
        <dbReference type="EMBL" id="BDV43195.1"/>
    </source>
</evidence>
<evidence type="ECO:0000256" key="5">
    <source>
        <dbReference type="ARBA" id="ARBA00022763"/>
    </source>
</evidence>
<keyword evidence="4" id="KW-0479">Metal-binding</keyword>
<dbReference type="PANTHER" id="PTHR42944:SF1">
    <property type="entry name" value="ADENINE DNA GLYCOSYLASE"/>
    <property type="match status" value="1"/>
</dbReference>
<dbReference type="SUPFAM" id="SSF48150">
    <property type="entry name" value="DNA-glycosylase"/>
    <property type="match status" value="1"/>
</dbReference>
<keyword evidence="9" id="KW-0234">DNA repair</keyword>
<dbReference type="PANTHER" id="PTHR42944">
    <property type="entry name" value="ADENINE DNA GLYCOSYLASE"/>
    <property type="match status" value="1"/>
</dbReference>
<keyword evidence="12" id="KW-0255">Endonuclease</keyword>
<proteinExistence type="inferred from homology"/>
<evidence type="ECO:0000256" key="10">
    <source>
        <dbReference type="ARBA" id="ARBA00023295"/>
    </source>
</evidence>
<keyword evidence="10" id="KW-0326">Glycosidase</keyword>
<dbReference type="InterPro" id="IPR036388">
    <property type="entry name" value="WH-like_DNA-bd_sf"/>
</dbReference>
<dbReference type="Gene3D" id="1.10.340.30">
    <property type="entry name" value="Hypothetical protein, domain 2"/>
    <property type="match status" value="1"/>
</dbReference>
<keyword evidence="7" id="KW-0408">Iron</keyword>
<dbReference type="Gene3D" id="1.10.1670.10">
    <property type="entry name" value="Helix-hairpin-Helix base-excision DNA repair enzymes (C-terminal)"/>
    <property type="match status" value="1"/>
</dbReference>
<comment type="function">
    <text evidence="2">Adenine glycosylase active on G-A mispairs. MutY also corrects error-prone DNA synthesis past GO lesions which are due to the oxidatively damaged form of guanine: 7,8-dihydro-8-oxoguanine (8-oxo-dGTP).</text>
</comment>
<evidence type="ECO:0000256" key="2">
    <source>
        <dbReference type="ARBA" id="ARBA00002933"/>
    </source>
</evidence>
<dbReference type="InterPro" id="IPR023170">
    <property type="entry name" value="HhH_base_excis_C"/>
</dbReference>
<evidence type="ECO:0000256" key="4">
    <source>
        <dbReference type="ARBA" id="ARBA00022723"/>
    </source>
</evidence>
<dbReference type="InterPro" id="IPR044298">
    <property type="entry name" value="MIG/MutY"/>
</dbReference>
<keyword evidence="5" id="KW-0227">DNA damage</keyword>
<evidence type="ECO:0000256" key="3">
    <source>
        <dbReference type="ARBA" id="ARBA00008343"/>
    </source>
</evidence>
<keyword evidence="13" id="KW-1185">Reference proteome</keyword>
<dbReference type="CDD" id="cd00056">
    <property type="entry name" value="ENDO3c"/>
    <property type="match status" value="1"/>
</dbReference>
<evidence type="ECO:0000313" key="13">
    <source>
        <dbReference type="Proteomes" id="UP001317705"/>
    </source>
</evidence>
<comment type="similarity">
    <text evidence="3">Belongs to the Nth/MutY family.</text>
</comment>
<evidence type="ECO:0000256" key="6">
    <source>
        <dbReference type="ARBA" id="ARBA00022801"/>
    </source>
</evidence>
<reference evidence="12 13" key="1">
    <citation type="submission" date="2022-12" db="EMBL/GenBank/DDBJ databases">
        <title>Polyphasic characterization of Geotalea uranireducens NIT-SL11 newly isolated from a complex of sewage sludge and microbially reduced graphene oxide.</title>
        <authorList>
            <person name="Xie L."/>
            <person name="Yoshida N."/>
            <person name="Meng L."/>
        </authorList>
    </citation>
    <scope>NUCLEOTIDE SEQUENCE [LARGE SCALE GENOMIC DNA]</scope>
    <source>
        <strain evidence="12 13">NIT-SL11</strain>
    </source>
</reference>
<evidence type="ECO:0000256" key="1">
    <source>
        <dbReference type="ARBA" id="ARBA00001966"/>
    </source>
</evidence>
<dbReference type="InterPro" id="IPR011257">
    <property type="entry name" value="DNA_glycosylase"/>
</dbReference>
<dbReference type="SMART" id="SM00478">
    <property type="entry name" value="ENDO3c"/>
    <property type="match status" value="1"/>
</dbReference>
<protein>
    <submittedName>
        <fullName evidence="12">Endonuclease III</fullName>
    </submittedName>
</protein>
<comment type="cofactor">
    <cofactor evidence="1">
        <name>[4Fe-4S] cluster</name>
        <dbReference type="ChEBI" id="CHEBI:49883"/>
    </cofactor>
</comment>
<sequence length="286" mass="32581">MSAIESLRSSFALQGCNGRTASLFHRIIYDYYQLNRRALLWRETIDPYAILVSEIMLQQTQVERVKGKYREFIAIFPDFRTLAAAPLAEVLTAWQGLGYNRRAISLKATAEMVVGNFGGALPSFPDELECLPGIGHYTARAVAAFAFHRTEVFIETNIRAVFIHLFFPERLNVHDREILPLVEATLDRDNVREWYYALMDYGVFLKREHANPARKSAHHVRQAPFKGSNRELRSMILRKILDSPGVTVQQIVAGLGREDELVRKNLDALVKEGFIVVDQNNGYTVP</sequence>
<keyword evidence="8" id="KW-0411">Iron-sulfur</keyword>
<dbReference type="Pfam" id="PF00730">
    <property type="entry name" value="HhH-GPD"/>
    <property type="match status" value="1"/>
</dbReference>
<name>A0ABN6VS99_9BACT</name>
<dbReference type="InterPro" id="IPR004036">
    <property type="entry name" value="Endonuclease-III-like_CS2"/>
</dbReference>
<dbReference type="EMBL" id="AP027151">
    <property type="protein sequence ID" value="BDV43195.1"/>
    <property type="molecule type" value="Genomic_DNA"/>
</dbReference>
<evidence type="ECO:0000259" key="11">
    <source>
        <dbReference type="SMART" id="SM00478"/>
    </source>
</evidence>
<evidence type="ECO:0000256" key="9">
    <source>
        <dbReference type="ARBA" id="ARBA00023204"/>
    </source>
</evidence>
<feature type="domain" description="HhH-GPD" evidence="11">
    <location>
        <begin position="56"/>
        <end position="204"/>
    </location>
</feature>
<dbReference type="GO" id="GO:0004519">
    <property type="term" value="F:endonuclease activity"/>
    <property type="evidence" value="ECO:0007669"/>
    <property type="project" value="UniProtKB-KW"/>
</dbReference>
<organism evidence="12 13">
    <name type="scientific">Geotalea uraniireducens</name>
    <dbReference type="NCBI Taxonomy" id="351604"/>
    <lineage>
        <taxon>Bacteria</taxon>
        <taxon>Pseudomonadati</taxon>
        <taxon>Thermodesulfobacteriota</taxon>
        <taxon>Desulfuromonadia</taxon>
        <taxon>Geobacterales</taxon>
        <taxon>Geobacteraceae</taxon>
        <taxon>Geotalea</taxon>
    </lineage>
</organism>
<accession>A0ABN6VS99</accession>
<evidence type="ECO:0000256" key="7">
    <source>
        <dbReference type="ARBA" id="ARBA00023004"/>
    </source>
</evidence>
<dbReference type="PROSITE" id="PS01155">
    <property type="entry name" value="ENDONUCLEASE_III_2"/>
    <property type="match status" value="1"/>
</dbReference>
<dbReference type="Gene3D" id="1.10.10.10">
    <property type="entry name" value="Winged helix-like DNA-binding domain superfamily/Winged helix DNA-binding domain"/>
    <property type="match status" value="1"/>
</dbReference>
<keyword evidence="6" id="KW-0378">Hydrolase</keyword>